<dbReference type="KEGG" id="ima:PO878_02380"/>
<dbReference type="SUPFAM" id="SSF55469">
    <property type="entry name" value="FMN-dependent nitroreductase-like"/>
    <property type="match status" value="1"/>
</dbReference>
<reference evidence="8" key="1">
    <citation type="submission" date="2023-01" db="EMBL/GenBank/DDBJ databases">
        <title>The diversity of Class Acidimicrobiia in South China Sea sediment environments and the proposal of Iamia marina sp. nov., a novel species of the genus Iamia.</title>
        <authorList>
            <person name="He Y."/>
            <person name="Tian X."/>
        </authorList>
    </citation>
    <scope>NUCLEOTIDE SEQUENCE</scope>
    <source>
        <strain evidence="8">DSM 19957</strain>
    </source>
</reference>
<evidence type="ECO:0000256" key="5">
    <source>
        <dbReference type="ARBA" id="ARBA00023002"/>
    </source>
</evidence>
<dbReference type="PANTHER" id="PTHR43673">
    <property type="entry name" value="NAD(P)H NITROREDUCTASE YDGI-RELATED"/>
    <property type="match status" value="1"/>
</dbReference>
<dbReference type="Gene3D" id="3.40.109.10">
    <property type="entry name" value="NADH Oxidase"/>
    <property type="match status" value="1"/>
</dbReference>
<keyword evidence="4" id="KW-0288">FMN</keyword>
<evidence type="ECO:0000256" key="3">
    <source>
        <dbReference type="ARBA" id="ARBA00022630"/>
    </source>
</evidence>
<dbReference type="GO" id="GO:0016491">
    <property type="term" value="F:oxidoreductase activity"/>
    <property type="evidence" value="ECO:0007669"/>
    <property type="project" value="UniProtKB-KW"/>
</dbReference>
<dbReference type="Proteomes" id="UP001216390">
    <property type="component" value="Chromosome"/>
</dbReference>
<dbReference type="EMBL" id="CP116942">
    <property type="protein sequence ID" value="WCO67566.1"/>
    <property type="molecule type" value="Genomic_DNA"/>
</dbReference>
<name>A0AAF0BS20_9ACTN</name>
<evidence type="ECO:0000313" key="8">
    <source>
        <dbReference type="EMBL" id="WCO67566.1"/>
    </source>
</evidence>
<sequence>MDLLEAMATTRAIRRYRPEPIPDADLGAILWHATRAPSGSNRQPFRFLVLRDGPAAQEARAILGEGFRAAWGSKARADGYGEGSGSRPDTPKARMAATMQHFVDHVEEVPAIVLACYGRHRAADPSEGASVYPACQNLLLAARGLGYGGVMTMWHAPVEDDLRRVLTLPDDVVVAATLCLGRPAGHHGPVRRRPVDELVFDDRWGEPAPYVEDPPGTRFTSAGPPPARR</sequence>
<proteinExistence type="inferred from homology"/>
<gene>
    <name evidence="8" type="ORF">PO878_02380</name>
</gene>
<evidence type="ECO:0000313" key="9">
    <source>
        <dbReference type="Proteomes" id="UP001216390"/>
    </source>
</evidence>
<keyword evidence="5" id="KW-0560">Oxidoreductase</keyword>
<dbReference type="InterPro" id="IPR000415">
    <property type="entry name" value="Nitroreductase-like"/>
</dbReference>
<dbReference type="Pfam" id="PF00881">
    <property type="entry name" value="Nitroreductase"/>
    <property type="match status" value="1"/>
</dbReference>
<dbReference type="PANTHER" id="PTHR43673:SF2">
    <property type="entry name" value="NITROREDUCTASE"/>
    <property type="match status" value="1"/>
</dbReference>
<evidence type="ECO:0000256" key="4">
    <source>
        <dbReference type="ARBA" id="ARBA00022643"/>
    </source>
</evidence>
<comment type="similarity">
    <text evidence="2">Belongs to the nitroreductase family.</text>
</comment>
<evidence type="ECO:0000259" key="7">
    <source>
        <dbReference type="Pfam" id="PF00881"/>
    </source>
</evidence>
<protein>
    <submittedName>
        <fullName evidence="8">Nitroreductase family protein</fullName>
    </submittedName>
</protein>
<feature type="region of interest" description="Disordered" evidence="6">
    <location>
        <begin position="205"/>
        <end position="229"/>
    </location>
</feature>
<feature type="domain" description="Nitroreductase" evidence="7">
    <location>
        <begin position="9"/>
        <end position="181"/>
    </location>
</feature>
<evidence type="ECO:0000256" key="6">
    <source>
        <dbReference type="SAM" id="MobiDB-lite"/>
    </source>
</evidence>
<dbReference type="InterPro" id="IPR029479">
    <property type="entry name" value="Nitroreductase"/>
</dbReference>
<evidence type="ECO:0000256" key="1">
    <source>
        <dbReference type="ARBA" id="ARBA00001917"/>
    </source>
</evidence>
<comment type="cofactor">
    <cofactor evidence="1">
        <name>FMN</name>
        <dbReference type="ChEBI" id="CHEBI:58210"/>
    </cofactor>
</comment>
<evidence type="ECO:0000256" key="2">
    <source>
        <dbReference type="ARBA" id="ARBA00007118"/>
    </source>
</evidence>
<dbReference type="AlphaFoldDB" id="A0AAF0BS20"/>
<dbReference type="RefSeq" id="WP_272737087.1">
    <property type="nucleotide sequence ID" value="NZ_CP116942.1"/>
</dbReference>
<keyword evidence="9" id="KW-1185">Reference proteome</keyword>
<accession>A0AAF0BS20</accession>
<keyword evidence="3" id="KW-0285">Flavoprotein</keyword>
<organism evidence="8 9">
    <name type="scientific">Iamia majanohamensis</name>
    <dbReference type="NCBI Taxonomy" id="467976"/>
    <lineage>
        <taxon>Bacteria</taxon>
        <taxon>Bacillati</taxon>
        <taxon>Actinomycetota</taxon>
        <taxon>Acidimicrobiia</taxon>
        <taxon>Acidimicrobiales</taxon>
        <taxon>Iamiaceae</taxon>
        <taxon>Iamia</taxon>
    </lineage>
</organism>